<evidence type="ECO:0000313" key="2">
    <source>
        <dbReference type="Proteomes" id="UP000285478"/>
    </source>
</evidence>
<dbReference type="KEGG" id="htr:EPV75_10585"/>
<gene>
    <name evidence="1" type="ORF">EPV75_10585</name>
</gene>
<sequence length="68" mass="7795">MNTQDYYVDCDELGYCVANHDGVVASFSLIEDAYNALREFQSKDFPENWAKVPPAMREAKRRLYGVVS</sequence>
<dbReference type="EMBL" id="CP035033">
    <property type="protein sequence ID" value="QAB16084.1"/>
    <property type="molecule type" value="Genomic_DNA"/>
</dbReference>
<reference evidence="1 2" key="1">
    <citation type="journal article" date="2018" name="Environ. Microbiol.">
        <title>Genomes of ubiquitous marine and hypersaline Hydrogenovibrio, Thiomicrorhabdus and Thiomicrospira spp. encode a diversity of mechanisms to sustain chemolithoautotrophy in heterogeneous environments.</title>
        <authorList>
            <person name="Scott K.M."/>
            <person name="Williams J."/>
            <person name="Porter C.M.B."/>
            <person name="Russel S."/>
            <person name="Harmer T.L."/>
            <person name="Paul J.H."/>
            <person name="Antonen K.M."/>
            <person name="Bridges M.K."/>
            <person name="Camper G.J."/>
            <person name="Campla C.K."/>
            <person name="Casella L.G."/>
            <person name="Chase E."/>
            <person name="Conrad J.W."/>
            <person name="Cruz M.C."/>
            <person name="Dunlap D.S."/>
            <person name="Duran L."/>
            <person name="Fahsbender E.M."/>
            <person name="Goldsmith D.B."/>
            <person name="Keeley R.F."/>
            <person name="Kondoff M.R."/>
            <person name="Kussy B.I."/>
            <person name="Lane M.K."/>
            <person name="Lawler S."/>
            <person name="Leigh B.A."/>
            <person name="Lewis C."/>
            <person name="Lostal L.M."/>
            <person name="Marking D."/>
            <person name="Mancera P.A."/>
            <person name="McClenthan E.C."/>
            <person name="McIntyre E.A."/>
            <person name="Mine J.A."/>
            <person name="Modi S."/>
            <person name="Moore B.D."/>
            <person name="Morgan W.A."/>
            <person name="Nelson K.M."/>
            <person name="Nguyen K.N."/>
            <person name="Ogburn N."/>
            <person name="Parrino D.G."/>
            <person name="Pedapudi A.D."/>
            <person name="Pelham R.P."/>
            <person name="Preece A.M."/>
            <person name="Rampersad E.A."/>
            <person name="Richardson J.C."/>
            <person name="Rodgers C.M."/>
            <person name="Schaffer B.L."/>
            <person name="Sheridan N.E."/>
            <person name="Solone M.R."/>
            <person name="Staley Z.R."/>
            <person name="Tabuchi M."/>
            <person name="Waide R.J."/>
            <person name="Wanjugi P.W."/>
            <person name="Young S."/>
            <person name="Clum A."/>
            <person name="Daum C."/>
            <person name="Huntemann M."/>
            <person name="Ivanova N."/>
            <person name="Kyrpides N."/>
            <person name="Mikhailova N."/>
            <person name="Palaniappan K."/>
            <person name="Pillay M."/>
            <person name="Reddy T.B.K."/>
            <person name="Shapiro N."/>
            <person name="Stamatis D."/>
            <person name="Varghese N."/>
            <person name="Woyke T."/>
            <person name="Boden R."/>
            <person name="Freyermuth S.K."/>
            <person name="Kerfeld C.A."/>
        </authorList>
    </citation>
    <scope>NUCLEOTIDE SEQUENCE [LARGE SCALE GENOMIC DNA]</scope>
    <source>
        <strain evidence="1 2">JR-2</strain>
    </source>
</reference>
<keyword evidence="2" id="KW-1185">Reference proteome</keyword>
<dbReference type="RefSeq" id="WP_128385368.1">
    <property type="nucleotide sequence ID" value="NZ_CP035033.1"/>
</dbReference>
<proteinExistence type="predicted"/>
<organism evidence="1 2">
    <name type="scientific">Hydrogenovibrio thermophilus</name>
    <dbReference type="NCBI Taxonomy" id="265883"/>
    <lineage>
        <taxon>Bacteria</taxon>
        <taxon>Pseudomonadati</taxon>
        <taxon>Pseudomonadota</taxon>
        <taxon>Gammaproteobacteria</taxon>
        <taxon>Thiotrichales</taxon>
        <taxon>Piscirickettsiaceae</taxon>
        <taxon>Hydrogenovibrio</taxon>
    </lineage>
</organism>
<dbReference type="Proteomes" id="UP000285478">
    <property type="component" value="Chromosome"/>
</dbReference>
<accession>A0A410H571</accession>
<dbReference type="AlphaFoldDB" id="A0A410H571"/>
<name>A0A410H571_9GAMM</name>
<evidence type="ECO:0000313" key="1">
    <source>
        <dbReference type="EMBL" id="QAB16084.1"/>
    </source>
</evidence>
<protein>
    <submittedName>
        <fullName evidence="1">Uncharacterized protein</fullName>
    </submittedName>
</protein>